<reference evidence="9 10" key="1">
    <citation type="submission" date="2017-09" db="EMBL/GenBank/DDBJ databases">
        <title>Sphingomonas adhaesiva DSM 7418, whole genome shotgun sequence.</title>
        <authorList>
            <person name="Feng G."/>
            <person name="Zhu H."/>
        </authorList>
    </citation>
    <scope>NUCLEOTIDE SEQUENCE [LARGE SCALE GENOMIC DNA]</scope>
    <source>
        <strain evidence="9 10">DSM 7418</strain>
    </source>
</reference>
<dbReference type="SUPFAM" id="SSF117074">
    <property type="entry name" value="Hypothetical protein PA1324"/>
    <property type="match status" value="1"/>
</dbReference>
<evidence type="ECO:0000256" key="3">
    <source>
        <dbReference type="ARBA" id="ARBA00022452"/>
    </source>
</evidence>
<dbReference type="InterPro" id="IPR057601">
    <property type="entry name" value="Oar-like_b-barrel"/>
</dbReference>
<evidence type="ECO:0000256" key="5">
    <source>
        <dbReference type="ARBA" id="ARBA00023136"/>
    </source>
</evidence>
<evidence type="ECO:0000313" key="9">
    <source>
        <dbReference type="EMBL" id="PCG15560.1"/>
    </source>
</evidence>
<organism evidence="9 10">
    <name type="scientific">Sphingomonas adhaesiva</name>
    <dbReference type="NCBI Taxonomy" id="28212"/>
    <lineage>
        <taxon>Bacteria</taxon>
        <taxon>Pseudomonadati</taxon>
        <taxon>Pseudomonadota</taxon>
        <taxon>Alphaproteobacteria</taxon>
        <taxon>Sphingomonadales</taxon>
        <taxon>Sphingomonadaceae</taxon>
        <taxon>Sphingomonas</taxon>
    </lineage>
</organism>
<evidence type="ECO:0000256" key="6">
    <source>
        <dbReference type="ARBA" id="ARBA00023237"/>
    </source>
</evidence>
<comment type="subcellular location">
    <subcellularLocation>
        <location evidence="1">Cell outer membrane</location>
        <topology evidence="1">Multi-pass membrane protein</topology>
    </subcellularLocation>
</comment>
<evidence type="ECO:0000256" key="7">
    <source>
        <dbReference type="SAM" id="SignalP"/>
    </source>
</evidence>
<proteinExistence type="predicted"/>
<dbReference type="Proteomes" id="UP000218323">
    <property type="component" value="Unassembled WGS sequence"/>
</dbReference>
<dbReference type="InterPro" id="IPR037066">
    <property type="entry name" value="Plug_dom_sf"/>
</dbReference>
<dbReference type="Pfam" id="PF25183">
    <property type="entry name" value="OMP_b-brl_4"/>
    <property type="match status" value="2"/>
</dbReference>
<keyword evidence="3" id="KW-1134">Transmembrane beta strand</keyword>
<dbReference type="PANTHER" id="PTHR30069">
    <property type="entry name" value="TONB-DEPENDENT OUTER MEMBRANE RECEPTOR"/>
    <property type="match status" value="1"/>
</dbReference>
<dbReference type="Pfam" id="PF13620">
    <property type="entry name" value="CarboxypepD_reg"/>
    <property type="match status" value="1"/>
</dbReference>
<comment type="caution">
    <text evidence="9">The sequence shown here is derived from an EMBL/GenBank/DDBJ whole genome shotgun (WGS) entry which is preliminary data.</text>
</comment>
<evidence type="ECO:0000256" key="4">
    <source>
        <dbReference type="ARBA" id="ARBA00022692"/>
    </source>
</evidence>
<protein>
    <recommendedName>
        <fullName evidence="8">TonB-dependent transporter Oar-like beta-barrel domain-containing protein</fullName>
    </recommendedName>
</protein>
<dbReference type="Gene3D" id="2.40.170.20">
    <property type="entry name" value="TonB-dependent receptor, beta-barrel domain"/>
    <property type="match status" value="1"/>
</dbReference>
<dbReference type="InterPro" id="IPR036942">
    <property type="entry name" value="Beta-barrel_TonB_sf"/>
</dbReference>
<dbReference type="SUPFAM" id="SSF56935">
    <property type="entry name" value="Porins"/>
    <property type="match status" value="1"/>
</dbReference>
<dbReference type="AlphaFoldDB" id="A0A2A4ICK6"/>
<sequence length="1032" mass="111428">MRSRLPSGHALALGISSLALGAALMAPSAAIAQATSAVRGTVVGARPGTTVTAIDGNTGQRITARTGANGTYAITGLRPGTYRIEVEGRQPRSVVLPVGLTITFDVPEGGAPAEGAGAGAPAEASGNDIVVVGTRQQEVRSATVSTSVSQAQIENLPQNDRNFLNFAALAPGVNVSPSAGARRVQAGATSADNINVFIDGLSLKNPVNHGGVAGQNFSLGNPFPQSAIQEFKVDTQNFKAEYEQAGSAIITAVTKTGGTEFHGGAFGEWQPKSFIGRPFFDRPGNANNPTGAIAKPDYNRWQYGADLGGPIIKDVLHFFAAFEGTDQKLASDAINLQTSQGVPAAIASRYNGTAPKDFSQRLYFGKLTFFATDADTVNLSTFLRRESNLSDFGGTSVPEHGRTLESNNDLFQFEWAHRGTNWLNEFTVAYQKVQNGTPRVTQAPEQILTPGRVPPALQPSTDTIAALGGASFEQYDKQRTLTIKNNVTLTGDTHIIKGGLRLAFNKLSREEDFRGNGTYFFEGPNYTSFDASTPFAAEVSTVPVRAAQTNNTQVGVFIQDDWTPDDHWTVNAGIRWDFETDAKNENFVTPSAIANALRNYAGWQAAGINAEDYISNGDNRRPYWKAFQPRIGVSYDVKGDRDLILFAGAGRYFDRPLFITAGIETIKSYYQSTSRLNFCDGPNQPTCVAVAAASGGTLPRSYTQYNPAFKNVDTLRAAAIAQGQGGDVWLLNNDTKLPYSDQFNIGIRKRFGPVQTSLAFSHIRSHNIFQFVRGNRYSNGWYTRLLQRDGAGNVIGCTDGGNTWIQDQMPDVDFAACPAKAGDLAGYNGKLNIGRNDGEAVYNAIYITAEKPYSDASGWGFTTSLTLQRPRTNVAQELGSDEFFNGPDQRVYGWQNVPGTEKYRFVGTGIVKLPFDVRFSGTLTLGSGPSFGNIVFGLPNQPQEACCFGNLGGKFYPKETFAYSNLDLRVAKTFEMPWGHDLEASFAAFNVFDTVNRNYSAWGAGSGQNPTFEENGTVGNARSFQAGLKYRF</sequence>
<dbReference type="PANTHER" id="PTHR30069:SF46">
    <property type="entry name" value="OAR PROTEIN"/>
    <property type="match status" value="1"/>
</dbReference>
<evidence type="ECO:0000313" key="10">
    <source>
        <dbReference type="Proteomes" id="UP000218323"/>
    </source>
</evidence>
<dbReference type="GO" id="GO:0015344">
    <property type="term" value="F:siderophore uptake transmembrane transporter activity"/>
    <property type="evidence" value="ECO:0007669"/>
    <property type="project" value="TreeGrafter"/>
</dbReference>
<feature type="signal peptide" evidence="7">
    <location>
        <begin position="1"/>
        <end position="32"/>
    </location>
</feature>
<keyword evidence="4" id="KW-0812">Transmembrane</keyword>
<dbReference type="InterPro" id="IPR039426">
    <property type="entry name" value="TonB-dep_rcpt-like"/>
</dbReference>
<keyword evidence="5" id="KW-0472">Membrane</keyword>
<feature type="domain" description="TonB-dependent transporter Oar-like beta-barrel" evidence="8">
    <location>
        <begin position="253"/>
        <end position="334"/>
    </location>
</feature>
<dbReference type="Gene3D" id="2.60.40.1120">
    <property type="entry name" value="Carboxypeptidase-like, regulatory domain"/>
    <property type="match status" value="1"/>
</dbReference>
<feature type="domain" description="TonB-dependent transporter Oar-like beta-barrel" evidence="8">
    <location>
        <begin position="337"/>
        <end position="915"/>
    </location>
</feature>
<dbReference type="GO" id="GO:0009279">
    <property type="term" value="C:cell outer membrane"/>
    <property type="evidence" value="ECO:0007669"/>
    <property type="project" value="UniProtKB-SubCell"/>
</dbReference>
<keyword evidence="2" id="KW-0813">Transport</keyword>
<gene>
    <name evidence="9" type="ORF">COA07_00745</name>
</gene>
<accession>A0A2A4ICK6</accession>
<keyword evidence="6" id="KW-0998">Cell outer membrane</keyword>
<evidence type="ECO:0000256" key="1">
    <source>
        <dbReference type="ARBA" id="ARBA00004571"/>
    </source>
</evidence>
<name>A0A2A4ICK6_9SPHN</name>
<dbReference type="GO" id="GO:0044718">
    <property type="term" value="P:siderophore transmembrane transport"/>
    <property type="evidence" value="ECO:0007669"/>
    <property type="project" value="TreeGrafter"/>
</dbReference>
<dbReference type="EMBL" id="NWVC01000001">
    <property type="protein sequence ID" value="PCG15560.1"/>
    <property type="molecule type" value="Genomic_DNA"/>
</dbReference>
<keyword evidence="10" id="KW-1185">Reference proteome</keyword>
<dbReference type="Gene3D" id="2.170.130.10">
    <property type="entry name" value="TonB-dependent receptor, plug domain"/>
    <property type="match status" value="1"/>
</dbReference>
<evidence type="ECO:0000259" key="8">
    <source>
        <dbReference type="Pfam" id="PF25183"/>
    </source>
</evidence>
<keyword evidence="7" id="KW-0732">Signal</keyword>
<feature type="chain" id="PRO_5012088065" description="TonB-dependent transporter Oar-like beta-barrel domain-containing protein" evidence="7">
    <location>
        <begin position="33"/>
        <end position="1032"/>
    </location>
</feature>
<evidence type="ECO:0000256" key="2">
    <source>
        <dbReference type="ARBA" id="ARBA00022448"/>
    </source>
</evidence>